<proteinExistence type="predicted"/>
<name>A0A2P7YH31_9ASCO</name>
<dbReference type="EMBL" id="PYFQ01000017">
    <property type="protein sequence ID" value="PSK35257.1"/>
    <property type="molecule type" value="Genomic_DNA"/>
</dbReference>
<dbReference type="PANTHER" id="PTHR12640">
    <property type="entry name" value="RIBOPHORIN II"/>
    <property type="match status" value="1"/>
</dbReference>
<dbReference type="STRING" id="418784.A0A2P7YH31"/>
<reference evidence="10 11" key="1">
    <citation type="submission" date="2018-03" db="EMBL/GenBank/DDBJ databases">
        <title>Candida pseudohaemulonii genome assembly and annotation.</title>
        <authorList>
            <person name="Munoz J.F."/>
            <person name="Gade L.G."/>
            <person name="Chow N.A."/>
            <person name="Litvintseva A.P."/>
            <person name="Loparev V.N."/>
            <person name="Cuomo C.A."/>
        </authorList>
    </citation>
    <scope>NUCLEOTIDE SEQUENCE [LARGE SCALE GENOMIC DNA]</scope>
    <source>
        <strain evidence="10 11">B12108</strain>
    </source>
</reference>
<dbReference type="UniPathway" id="UPA00378"/>
<comment type="caution">
    <text evidence="10">The sequence shown here is derived from an EMBL/GenBank/DDBJ whole genome shotgun (WGS) entry which is preliminary data.</text>
</comment>
<dbReference type="VEuPathDB" id="FungiDB:C7M61_004715"/>
<keyword evidence="11" id="KW-1185">Reference proteome</keyword>
<feature type="transmembrane region" description="Helical" evidence="8">
    <location>
        <begin position="327"/>
        <end position="348"/>
    </location>
</feature>
<gene>
    <name evidence="10" type="ORF">C7M61_004715</name>
</gene>
<keyword evidence="4" id="KW-0256">Endoplasmic reticulum</keyword>
<feature type="domain" description="Ribophorin II C-terminal" evidence="9">
    <location>
        <begin position="258"/>
        <end position="358"/>
    </location>
</feature>
<keyword evidence="5 8" id="KW-1133">Transmembrane helix</keyword>
<dbReference type="InterPro" id="IPR008814">
    <property type="entry name" value="Swp1"/>
</dbReference>
<feature type="region of interest" description="Disordered" evidence="7">
    <location>
        <begin position="13"/>
        <end position="56"/>
    </location>
</feature>
<evidence type="ECO:0000259" key="9">
    <source>
        <dbReference type="Pfam" id="PF25147"/>
    </source>
</evidence>
<dbReference type="GO" id="GO:0008250">
    <property type="term" value="C:oligosaccharyltransferase complex"/>
    <property type="evidence" value="ECO:0007669"/>
    <property type="project" value="InterPro"/>
</dbReference>
<evidence type="ECO:0000313" key="11">
    <source>
        <dbReference type="Proteomes" id="UP000241107"/>
    </source>
</evidence>
<evidence type="ECO:0000256" key="4">
    <source>
        <dbReference type="ARBA" id="ARBA00022824"/>
    </source>
</evidence>
<dbReference type="Pfam" id="PF25147">
    <property type="entry name" value="Ribophorin_II_C"/>
    <property type="match status" value="1"/>
</dbReference>
<organism evidence="10 11">
    <name type="scientific">Candidozyma pseudohaemuli</name>
    <dbReference type="NCBI Taxonomy" id="418784"/>
    <lineage>
        <taxon>Eukaryota</taxon>
        <taxon>Fungi</taxon>
        <taxon>Dikarya</taxon>
        <taxon>Ascomycota</taxon>
        <taxon>Saccharomycotina</taxon>
        <taxon>Pichiomycetes</taxon>
        <taxon>Metschnikowiaceae</taxon>
        <taxon>Candidozyma</taxon>
    </lineage>
</organism>
<evidence type="ECO:0000256" key="3">
    <source>
        <dbReference type="ARBA" id="ARBA00022729"/>
    </source>
</evidence>
<dbReference type="Proteomes" id="UP000241107">
    <property type="component" value="Unassembled WGS sequence"/>
</dbReference>
<protein>
    <recommendedName>
        <fullName evidence="9">Ribophorin II C-terminal domain-containing protein</fullName>
    </recommendedName>
</protein>
<feature type="transmembrane region" description="Helical" evidence="8">
    <location>
        <begin position="303"/>
        <end position="321"/>
    </location>
</feature>
<sequence>MVFVSLMKWFRSKLGSKSSEDRAEVPSSNEPNAEGGGYEAAKEPGSSTSLRAAIRKSKASSNRSRLLSDMDVAFGTRLGVSRFYNQYLLLQKPPMHFFKAAAWLPLLAGALSYSIKSGLVSVNGNKAFDIEPKSDTVHRVTLDSVRDKLALTVELKGAETQPHQLNYVFSNDAGLDHAIFPKFDAKKHTVSLLLLVNKIPAALLQDRVFVYLVAASEQKKGNLYTLIGELIPTEALQSSVNYEAPERLGAQPEIHHIFNEDPKTVNPVVPLAFSGVAIALFLGLVGAWFSVVGNSLFVANQGIPFKGGFLTTLALFEFTFFRYYLSASIFTTIFSVAALTAPALIFGARALKSLTKQRTIVEAST</sequence>
<evidence type="ECO:0000256" key="1">
    <source>
        <dbReference type="ARBA" id="ARBA00004477"/>
    </source>
</evidence>
<evidence type="ECO:0000256" key="8">
    <source>
        <dbReference type="SAM" id="Phobius"/>
    </source>
</evidence>
<dbReference type="OrthoDB" id="432292at2759"/>
<dbReference type="PANTHER" id="PTHR12640:SF0">
    <property type="entry name" value="DOLICHYL-DIPHOSPHOOLIGOSACCHARIDE--PROTEIN GLYCOSYLTRANSFERASE SUBUNIT 2"/>
    <property type="match status" value="1"/>
</dbReference>
<dbReference type="RefSeq" id="XP_024711782.1">
    <property type="nucleotide sequence ID" value="XM_024860032.1"/>
</dbReference>
<evidence type="ECO:0000313" key="10">
    <source>
        <dbReference type="EMBL" id="PSK35257.1"/>
    </source>
</evidence>
<evidence type="ECO:0000256" key="6">
    <source>
        <dbReference type="ARBA" id="ARBA00023136"/>
    </source>
</evidence>
<keyword evidence="2 8" id="KW-0812">Transmembrane</keyword>
<dbReference type="AlphaFoldDB" id="A0A2P7YH31"/>
<dbReference type="InterPro" id="IPR056790">
    <property type="entry name" value="Ribophorin_II_C"/>
</dbReference>
<dbReference type="GeneID" id="36568102"/>
<comment type="subcellular location">
    <subcellularLocation>
        <location evidence="1">Endoplasmic reticulum membrane</location>
        <topology evidence="1">Multi-pass membrane protein</topology>
    </subcellularLocation>
</comment>
<evidence type="ECO:0000256" key="2">
    <source>
        <dbReference type="ARBA" id="ARBA00022692"/>
    </source>
</evidence>
<keyword evidence="3" id="KW-0732">Signal</keyword>
<keyword evidence="6 8" id="KW-0472">Membrane</keyword>
<accession>A0A2P7YH31</accession>
<feature type="transmembrane region" description="Helical" evidence="8">
    <location>
        <begin position="268"/>
        <end position="291"/>
    </location>
</feature>
<dbReference type="GO" id="GO:0006487">
    <property type="term" value="P:protein N-linked glycosylation"/>
    <property type="evidence" value="ECO:0007669"/>
    <property type="project" value="TreeGrafter"/>
</dbReference>
<evidence type="ECO:0000256" key="7">
    <source>
        <dbReference type="SAM" id="MobiDB-lite"/>
    </source>
</evidence>
<evidence type="ECO:0000256" key="5">
    <source>
        <dbReference type="ARBA" id="ARBA00022989"/>
    </source>
</evidence>